<dbReference type="HOGENOM" id="CLU_3205396_0_0_5"/>
<reference evidence="1 2" key="1">
    <citation type="submission" date="2011-05" db="EMBL/GenBank/DDBJ databases">
        <title>Complete sequence of chromosome 1 of Sphingobium chlorophenolicum L-1.</title>
        <authorList>
            <consortium name="US DOE Joint Genome Institute"/>
            <person name="Lucas S."/>
            <person name="Han J."/>
            <person name="Lapidus A."/>
            <person name="Cheng J.-F."/>
            <person name="Goodwin L."/>
            <person name="Pitluck S."/>
            <person name="Peters L."/>
            <person name="Daligault H."/>
            <person name="Han C."/>
            <person name="Tapia R."/>
            <person name="Land M."/>
            <person name="Hauser L."/>
            <person name="Kyrpides N."/>
            <person name="Ivanova N."/>
            <person name="Pagani I."/>
            <person name="Turner P."/>
            <person name="Copley S."/>
            <person name="Woyke T."/>
        </authorList>
    </citation>
    <scope>NUCLEOTIDE SEQUENCE [LARGE SCALE GENOMIC DNA]</scope>
    <source>
        <strain evidence="1 2">L-1</strain>
    </source>
</reference>
<dbReference type="AlphaFoldDB" id="F6EVA1"/>
<protein>
    <submittedName>
        <fullName evidence="1">Uncharacterized protein</fullName>
    </submittedName>
</protein>
<dbReference type="EMBL" id="CP002798">
    <property type="protein sequence ID" value="AEG49662.1"/>
    <property type="molecule type" value="Genomic_DNA"/>
</dbReference>
<name>F6EVA1_SPHCR</name>
<accession>F6EVA1</accession>
<evidence type="ECO:0000313" key="1">
    <source>
        <dbReference type="EMBL" id="AEG49662.1"/>
    </source>
</evidence>
<dbReference type="KEGG" id="sch:Sphch_1985"/>
<proteinExistence type="predicted"/>
<gene>
    <name evidence="1" type="ORF">Sphch_1985</name>
</gene>
<organism evidence="1 2">
    <name type="scientific">Sphingobium chlorophenolicum L-1</name>
    <dbReference type="NCBI Taxonomy" id="690566"/>
    <lineage>
        <taxon>Bacteria</taxon>
        <taxon>Pseudomonadati</taxon>
        <taxon>Pseudomonadota</taxon>
        <taxon>Alphaproteobacteria</taxon>
        <taxon>Sphingomonadales</taxon>
        <taxon>Sphingomonadaceae</taxon>
        <taxon>Sphingobium</taxon>
    </lineage>
</organism>
<dbReference type="Proteomes" id="UP000007150">
    <property type="component" value="Chromosome 1"/>
</dbReference>
<evidence type="ECO:0000313" key="2">
    <source>
        <dbReference type="Proteomes" id="UP000007150"/>
    </source>
</evidence>
<keyword evidence="2" id="KW-1185">Reference proteome</keyword>
<sequence>MAPQRRHFAIDLIHMSLLARGCRLGISQRLSYHLSFASRYGIFGS</sequence>